<sequence length="211" mass="23071">MLVKDVMNSPVLTVEVGTSLEEAYWLMLKHNIRHIPVTAQGRLVGMITDRDIRLATSPLSAKGARPTHTPVGEAMSQPVVTGHPLDPVEEAARVMRERKIGALPVLEEERIVGIVTGIDLLDALLRLTGVGKPSGRLEVTLPDRPGELARLCAELASRNINIHSLLSYPLNPTQVNSVVRVSTPEVRKLAQELRQQGFSVQWPPELPSKGL</sequence>
<dbReference type="Pfam" id="PF01842">
    <property type="entry name" value="ACT"/>
    <property type="match status" value="1"/>
</dbReference>
<dbReference type="SUPFAM" id="SSF54631">
    <property type="entry name" value="CBS-domain pair"/>
    <property type="match status" value="1"/>
</dbReference>
<reference evidence="6 7" key="1">
    <citation type="submission" date="2018-08" db="EMBL/GenBank/DDBJ databases">
        <title>Meiothermus luteus KCTC 52599 genome sequencing project.</title>
        <authorList>
            <person name="Da Costa M.S."/>
            <person name="Albuquerque L."/>
            <person name="Raposo P."/>
            <person name="Froufe H.J.C."/>
            <person name="Barroso C.S."/>
            <person name="Egas C."/>
        </authorList>
    </citation>
    <scope>NUCLEOTIDE SEQUENCE [LARGE SCALE GENOMIC DNA]</scope>
    <source>
        <strain evidence="6 7">KCTC 52599</strain>
    </source>
</reference>
<keyword evidence="7" id="KW-1185">Reference proteome</keyword>
<dbReference type="InterPro" id="IPR045865">
    <property type="entry name" value="ACT-like_dom_sf"/>
</dbReference>
<evidence type="ECO:0000259" key="4">
    <source>
        <dbReference type="PROSITE" id="PS51371"/>
    </source>
</evidence>
<dbReference type="OrthoDB" id="9802114at2"/>
<dbReference type="SUPFAM" id="SSF55021">
    <property type="entry name" value="ACT-like"/>
    <property type="match status" value="1"/>
</dbReference>
<dbReference type="Gene3D" id="3.10.580.10">
    <property type="entry name" value="CBS-domain"/>
    <property type="match status" value="1"/>
</dbReference>
<dbReference type="Pfam" id="PF00571">
    <property type="entry name" value="CBS"/>
    <property type="match status" value="2"/>
</dbReference>
<protein>
    <submittedName>
        <fullName evidence="6">Hypoxic response protein 1</fullName>
    </submittedName>
</protein>
<accession>A0A399F111</accession>
<feature type="domain" description="CBS" evidence="4">
    <location>
        <begin position="7"/>
        <end position="67"/>
    </location>
</feature>
<dbReference type="EMBL" id="QWKZ01000003">
    <property type="protein sequence ID" value="RIH89938.1"/>
    <property type="molecule type" value="Genomic_DNA"/>
</dbReference>
<dbReference type="Proteomes" id="UP000265800">
    <property type="component" value="Unassembled WGS sequence"/>
</dbReference>
<feature type="domain" description="CBS" evidence="4">
    <location>
        <begin position="75"/>
        <end position="134"/>
    </location>
</feature>
<organism evidence="6 7">
    <name type="scientific">Meiothermus luteus</name>
    <dbReference type="NCBI Taxonomy" id="2026184"/>
    <lineage>
        <taxon>Bacteria</taxon>
        <taxon>Thermotogati</taxon>
        <taxon>Deinococcota</taxon>
        <taxon>Deinococci</taxon>
        <taxon>Thermales</taxon>
        <taxon>Thermaceae</taxon>
        <taxon>Meiothermus</taxon>
    </lineage>
</organism>
<name>A0A399F111_9DEIN</name>
<dbReference type="CDD" id="cd04584">
    <property type="entry name" value="CBS_pair_AcuB_like"/>
    <property type="match status" value="1"/>
</dbReference>
<dbReference type="InterPro" id="IPR002912">
    <property type="entry name" value="ACT_dom"/>
</dbReference>
<gene>
    <name evidence="6" type="primary">hrp1_1</name>
    <name evidence="6" type="ORF">Mlute_00186</name>
</gene>
<dbReference type="Gene3D" id="3.30.2130.10">
    <property type="entry name" value="VC0802-like"/>
    <property type="match status" value="1"/>
</dbReference>
<evidence type="ECO:0000259" key="5">
    <source>
        <dbReference type="PROSITE" id="PS51671"/>
    </source>
</evidence>
<evidence type="ECO:0000256" key="1">
    <source>
        <dbReference type="ARBA" id="ARBA00023122"/>
    </source>
</evidence>
<dbReference type="InterPro" id="IPR046342">
    <property type="entry name" value="CBS_dom_sf"/>
</dbReference>
<feature type="domain" description="ACT" evidence="5">
    <location>
        <begin position="136"/>
        <end position="208"/>
    </location>
</feature>
<comment type="caution">
    <text evidence="6">The sequence shown here is derived from an EMBL/GenBank/DDBJ whole genome shotgun (WGS) entry which is preliminary data.</text>
</comment>
<evidence type="ECO:0000313" key="7">
    <source>
        <dbReference type="Proteomes" id="UP000265800"/>
    </source>
</evidence>
<dbReference type="SMART" id="SM00116">
    <property type="entry name" value="CBS"/>
    <property type="match status" value="2"/>
</dbReference>
<dbReference type="InterPro" id="IPR000644">
    <property type="entry name" value="CBS_dom"/>
</dbReference>
<feature type="region of interest" description="Disordered" evidence="3">
    <location>
        <begin position="60"/>
        <end position="83"/>
    </location>
</feature>
<dbReference type="PANTHER" id="PTHR43080">
    <property type="entry name" value="CBS DOMAIN-CONTAINING PROTEIN CBSX3, MITOCHONDRIAL"/>
    <property type="match status" value="1"/>
</dbReference>
<dbReference type="InterPro" id="IPR051257">
    <property type="entry name" value="Diverse_CBS-Domain"/>
</dbReference>
<evidence type="ECO:0000256" key="2">
    <source>
        <dbReference type="PROSITE-ProRule" id="PRU00703"/>
    </source>
</evidence>
<dbReference type="PROSITE" id="PS51371">
    <property type="entry name" value="CBS"/>
    <property type="match status" value="2"/>
</dbReference>
<keyword evidence="1 2" id="KW-0129">CBS domain</keyword>
<dbReference type="PROSITE" id="PS51671">
    <property type="entry name" value="ACT"/>
    <property type="match status" value="1"/>
</dbReference>
<proteinExistence type="predicted"/>
<evidence type="ECO:0000313" key="6">
    <source>
        <dbReference type="EMBL" id="RIH89938.1"/>
    </source>
</evidence>
<dbReference type="RefSeq" id="WP_119358904.1">
    <property type="nucleotide sequence ID" value="NZ_QWKZ01000003.1"/>
</dbReference>
<evidence type="ECO:0000256" key="3">
    <source>
        <dbReference type="SAM" id="MobiDB-lite"/>
    </source>
</evidence>
<dbReference type="PANTHER" id="PTHR43080:SF2">
    <property type="entry name" value="CBS DOMAIN-CONTAINING PROTEIN"/>
    <property type="match status" value="1"/>
</dbReference>
<dbReference type="AlphaFoldDB" id="A0A399F111"/>